<gene>
    <name evidence="1" type="ORF">SAMN05444584_0951</name>
</gene>
<dbReference type="Proteomes" id="UP000243463">
    <property type="component" value="Unassembled WGS sequence"/>
</dbReference>
<dbReference type="OrthoDB" id="7059377at2"/>
<evidence type="ECO:0000313" key="1">
    <source>
        <dbReference type="EMBL" id="SNQ29020.1"/>
    </source>
</evidence>
<reference evidence="2" key="1">
    <citation type="submission" date="2017-06" db="EMBL/GenBank/DDBJ databases">
        <authorList>
            <person name="Varghese N."/>
            <person name="Submissions S."/>
        </authorList>
    </citation>
    <scope>NUCLEOTIDE SEQUENCE [LARGE SCALE GENOMIC DNA]</scope>
    <source>
        <strain evidence="2">ANC 5114</strain>
    </source>
</reference>
<organism evidence="1 2">
    <name type="scientific">Acinetobacter apis</name>
    <dbReference type="NCBI Taxonomy" id="1229165"/>
    <lineage>
        <taxon>Bacteria</taxon>
        <taxon>Pseudomonadati</taxon>
        <taxon>Pseudomonadota</taxon>
        <taxon>Gammaproteobacteria</taxon>
        <taxon>Moraxellales</taxon>
        <taxon>Moraxellaceae</taxon>
        <taxon>Acinetobacter</taxon>
    </lineage>
</organism>
<dbReference type="EMBL" id="FZLN01000001">
    <property type="protein sequence ID" value="SNQ29020.1"/>
    <property type="molecule type" value="Genomic_DNA"/>
</dbReference>
<dbReference type="RefSeq" id="WP_088823027.1">
    <property type="nucleotide sequence ID" value="NZ_FZLN01000001.1"/>
</dbReference>
<keyword evidence="2" id="KW-1185">Reference proteome</keyword>
<proteinExistence type="predicted"/>
<dbReference type="InterPro" id="IPR045390">
    <property type="entry name" value="ABC-3C_MC3"/>
</dbReference>
<name>A0A217EFN9_9GAMM</name>
<dbReference type="AlphaFoldDB" id="A0A217EFN9"/>
<protein>
    <submittedName>
        <fullName evidence="1">Uncharacterized protein</fullName>
    </submittedName>
</protein>
<evidence type="ECO:0000313" key="2">
    <source>
        <dbReference type="Proteomes" id="UP000243463"/>
    </source>
</evidence>
<accession>A0A217EFN9</accession>
<sequence length="160" mass="18524">MSTFRQQPIEFRSLFSPPYCALIIAFFIDNYQKKSNRKFPPALIHIILPLVLNEEYALCFINNPKKNFYHIVEANKVIYSTFLIKYLDLIDITNNALIILAETGTLIKRNEILELNSKLINKTTFSTNFKNELDTIKIISNIIAKIHDTAGIFITLDIRL</sequence>
<dbReference type="Pfam" id="PF20131">
    <property type="entry name" value="MC3"/>
    <property type="match status" value="1"/>
</dbReference>